<name>A0ABV3PUK9_9HYPH</name>
<evidence type="ECO:0000259" key="3">
    <source>
        <dbReference type="Pfam" id="PF13280"/>
    </source>
</evidence>
<evidence type="ECO:0000256" key="1">
    <source>
        <dbReference type="SAM" id="MobiDB-lite"/>
    </source>
</evidence>
<dbReference type="CDD" id="cd07177">
    <property type="entry name" value="terB_like"/>
    <property type="match status" value="1"/>
</dbReference>
<dbReference type="RefSeq" id="WP_367626086.1">
    <property type="nucleotide sequence ID" value="NZ_JBFNQD010000013.1"/>
</dbReference>
<gene>
    <name evidence="4" type="ORF">ABXS05_27675</name>
</gene>
<dbReference type="EMBL" id="JBFNQD010000013">
    <property type="protein sequence ID" value="MEW9309361.1"/>
    <property type="molecule type" value="Genomic_DNA"/>
</dbReference>
<keyword evidence="5" id="KW-1185">Reference proteome</keyword>
<protein>
    <submittedName>
        <fullName evidence="4">WYL domain-containing protein</fullName>
    </submittedName>
</protein>
<accession>A0ABV3PUK9</accession>
<evidence type="ECO:0000313" key="4">
    <source>
        <dbReference type="EMBL" id="MEW9309361.1"/>
    </source>
</evidence>
<reference evidence="4 5" key="1">
    <citation type="submission" date="2024-07" db="EMBL/GenBank/DDBJ databases">
        <title>Description of Labrys sedimenti sp. nov., isolated from a diclofenac-degrading enrichment culture.</title>
        <authorList>
            <person name="Tancsics A."/>
            <person name="Csepanyi A."/>
        </authorList>
    </citation>
    <scope>NUCLEOTIDE SEQUENCE [LARGE SCALE GENOMIC DNA]</scope>
    <source>
        <strain evidence="4 5">LMG 23578</strain>
    </source>
</reference>
<dbReference type="Gene3D" id="1.10.3680.10">
    <property type="entry name" value="TerB-like"/>
    <property type="match status" value="1"/>
</dbReference>
<comment type="caution">
    <text evidence="4">The sequence shown here is derived from an EMBL/GenBank/DDBJ whole genome shotgun (WGS) entry which is preliminary data.</text>
</comment>
<sequence length="259" mass="28034">MPQRTGPPRPPGSSPDKAGPPSGGAGVNGLLLVIEYQDAAGRRRFRPVTLWSVKPGRDGIPRLLGYSHDRGDLRSFRLDRILSIADADGVLQEPLDEFYRQVLGLSWPQARARPSTEEQAGERWAVIRRVARESGLVLAVAVGRADLQMSGEEVKVMLDHVAAACAAEGIDLDAGEIERARQWIRRMRPSTDAVKTSLGELDAAAPAVKARLIEICLAVADSDGFRHHRELALIDEFSRALLGESLLSRGPPPSDGKSG</sequence>
<feature type="domain" description="Co-chaperone DjlA N-terminal" evidence="2">
    <location>
        <begin position="136"/>
        <end position="241"/>
    </location>
</feature>
<dbReference type="InterPro" id="IPR029024">
    <property type="entry name" value="TerB-like"/>
</dbReference>
<feature type="domain" description="WYL" evidence="3">
    <location>
        <begin position="32"/>
        <end position="84"/>
    </location>
</feature>
<dbReference type="SUPFAM" id="SSF158682">
    <property type="entry name" value="TerB-like"/>
    <property type="match status" value="1"/>
</dbReference>
<dbReference type="Proteomes" id="UP001555786">
    <property type="component" value="Unassembled WGS sequence"/>
</dbReference>
<dbReference type="InterPro" id="IPR007791">
    <property type="entry name" value="DjlA_N"/>
</dbReference>
<organism evidence="4 5">
    <name type="scientific">Labrys neptuniae</name>
    <dbReference type="NCBI Taxonomy" id="376174"/>
    <lineage>
        <taxon>Bacteria</taxon>
        <taxon>Pseudomonadati</taxon>
        <taxon>Pseudomonadota</taxon>
        <taxon>Alphaproteobacteria</taxon>
        <taxon>Hyphomicrobiales</taxon>
        <taxon>Xanthobacteraceae</taxon>
        <taxon>Labrys</taxon>
    </lineage>
</organism>
<proteinExistence type="predicted"/>
<feature type="region of interest" description="Disordered" evidence="1">
    <location>
        <begin position="1"/>
        <end position="24"/>
    </location>
</feature>
<dbReference type="Pfam" id="PF13280">
    <property type="entry name" value="WYL"/>
    <property type="match status" value="1"/>
</dbReference>
<dbReference type="InterPro" id="IPR026881">
    <property type="entry name" value="WYL_dom"/>
</dbReference>
<feature type="compositionally biased region" description="Pro residues" evidence="1">
    <location>
        <begin position="1"/>
        <end position="13"/>
    </location>
</feature>
<dbReference type="Pfam" id="PF05099">
    <property type="entry name" value="TerB"/>
    <property type="match status" value="1"/>
</dbReference>
<evidence type="ECO:0000313" key="5">
    <source>
        <dbReference type="Proteomes" id="UP001555786"/>
    </source>
</evidence>
<evidence type="ECO:0000259" key="2">
    <source>
        <dbReference type="Pfam" id="PF05099"/>
    </source>
</evidence>